<feature type="transmembrane region" description="Helical" evidence="1">
    <location>
        <begin position="46"/>
        <end position="64"/>
    </location>
</feature>
<accession>A0A167J4J9</accession>
<feature type="transmembrane region" description="Helical" evidence="1">
    <location>
        <begin position="73"/>
        <end position="90"/>
    </location>
</feature>
<dbReference type="EMBL" id="LRXL01000026">
    <property type="protein sequence ID" value="OAB80334.1"/>
    <property type="molecule type" value="Genomic_DNA"/>
</dbReference>
<keyword evidence="1" id="KW-0472">Membrane</keyword>
<protein>
    <submittedName>
        <fullName evidence="2">Uncharacterized protein</fullName>
    </submittedName>
</protein>
<evidence type="ECO:0000313" key="3">
    <source>
        <dbReference type="Proteomes" id="UP000077013"/>
    </source>
</evidence>
<evidence type="ECO:0000256" key="1">
    <source>
        <dbReference type="SAM" id="Phobius"/>
    </source>
</evidence>
<proteinExistence type="predicted"/>
<dbReference type="STRING" id="1763537.ULVI_06245"/>
<evidence type="ECO:0000313" key="2">
    <source>
        <dbReference type="EMBL" id="OAB80334.1"/>
    </source>
</evidence>
<dbReference type="OrthoDB" id="1178539at2"/>
<keyword evidence="1" id="KW-1133">Transmembrane helix</keyword>
<dbReference type="RefSeq" id="WP_068590813.1">
    <property type="nucleotide sequence ID" value="NZ_LRXL01000026.1"/>
</dbReference>
<feature type="transmembrane region" description="Helical" evidence="1">
    <location>
        <begin position="12"/>
        <end position="34"/>
    </location>
</feature>
<keyword evidence="3" id="KW-1185">Reference proteome</keyword>
<feature type="transmembrane region" description="Helical" evidence="1">
    <location>
        <begin position="110"/>
        <end position="129"/>
    </location>
</feature>
<comment type="caution">
    <text evidence="2">The sequence shown here is derived from an EMBL/GenBank/DDBJ whole genome shotgun (WGS) entry which is preliminary data.</text>
</comment>
<organism evidence="2 3">
    <name type="scientific">Cochleicola gelatinilyticus</name>
    <dbReference type="NCBI Taxonomy" id="1763537"/>
    <lineage>
        <taxon>Bacteria</taxon>
        <taxon>Pseudomonadati</taxon>
        <taxon>Bacteroidota</taxon>
        <taxon>Flavobacteriia</taxon>
        <taxon>Flavobacteriales</taxon>
        <taxon>Flavobacteriaceae</taxon>
        <taxon>Cochleicola</taxon>
    </lineage>
</organism>
<reference evidence="2 3" key="1">
    <citation type="submission" date="2016-02" db="EMBL/GenBank/DDBJ databases">
        <title>Ulvibacter sp. LPB0005, isolated from Thais luteostoma.</title>
        <authorList>
            <person name="Shin S.-K."/>
            <person name="Yi H."/>
        </authorList>
    </citation>
    <scope>NUCLEOTIDE SEQUENCE [LARGE SCALE GENOMIC DNA]</scope>
    <source>
        <strain evidence="2 3">LPB0005</strain>
    </source>
</reference>
<keyword evidence="1" id="KW-0812">Transmembrane</keyword>
<dbReference type="AlphaFoldDB" id="A0A167J4J9"/>
<sequence length="144" mass="16509">MFQQFITLLKKAPISLYLIYAVIYIPFGFAMNAFGNYAEIAKFTHWWQVFTCYGLYMIPISILLKQYPFFTQYAYGLVAMGVLEFLGYALQTSYVFPNNILDKLFQPQNFALAMALFFAVYFPLGNALVAKVHAIIFPNSSESL</sequence>
<gene>
    <name evidence="2" type="ORF">ULVI_06245</name>
</gene>
<dbReference type="Proteomes" id="UP000077013">
    <property type="component" value="Unassembled WGS sequence"/>
</dbReference>
<name>A0A167J4J9_9FLAO</name>